<sequence>MELMPLFRDTGQLSARLGYIWIDTLCTIVQNDNEDWEKESAKMADYYQNPWLTSQRSLSVDGGLFGDIPSESIPRITRLPYRDEDGVQHGYFHVHQSSLLSRGWVCQEWLLSRRILSFSRTVLFVQCQTESPRGLLGDSVNGTAQYGSTGISIRGIDTLSSSTILESWFAVVEVYSGLELKILGEDRLIALAGVAKELGLAMEREEEKERPEN</sequence>
<dbReference type="InterPro" id="IPR010730">
    <property type="entry name" value="HET"/>
</dbReference>
<keyword evidence="3" id="KW-1185">Reference proteome</keyword>
<name>A0A9N9VU79_9HYPO</name>
<dbReference type="PANTHER" id="PTHR33112:SF9">
    <property type="entry name" value="HETEROKARYON INCOMPATIBILITY DOMAIN-CONTAINING PROTEIN"/>
    <property type="match status" value="1"/>
</dbReference>
<comment type="caution">
    <text evidence="2">The sequence shown here is derived from an EMBL/GenBank/DDBJ whole genome shotgun (WGS) entry which is preliminary data.</text>
</comment>
<organism evidence="2 3">
    <name type="scientific">Clonostachys rhizophaga</name>
    <dbReference type="NCBI Taxonomy" id="160324"/>
    <lineage>
        <taxon>Eukaryota</taxon>
        <taxon>Fungi</taxon>
        <taxon>Dikarya</taxon>
        <taxon>Ascomycota</taxon>
        <taxon>Pezizomycotina</taxon>
        <taxon>Sordariomycetes</taxon>
        <taxon>Hypocreomycetidae</taxon>
        <taxon>Hypocreales</taxon>
        <taxon>Bionectriaceae</taxon>
        <taxon>Clonostachys</taxon>
    </lineage>
</organism>
<dbReference type="PANTHER" id="PTHR33112">
    <property type="entry name" value="DOMAIN PROTEIN, PUTATIVE-RELATED"/>
    <property type="match status" value="1"/>
</dbReference>
<protein>
    <recommendedName>
        <fullName evidence="1">Heterokaryon incompatibility domain-containing protein</fullName>
    </recommendedName>
</protein>
<dbReference type="EMBL" id="CABFNQ020000744">
    <property type="protein sequence ID" value="CAH0032945.1"/>
    <property type="molecule type" value="Genomic_DNA"/>
</dbReference>
<dbReference type="Pfam" id="PF06985">
    <property type="entry name" value="HET"/>
    <property type="match status" value="1"/>
</dbReference>
<evidence type="ECO:0000313" key="2">
    <source>
        <dbReference type="EMBL" id="CAH0032945.1"/>
    </source>
</evidence>
<accession>A0A9N9VU79</accession>
<dbReference type="AlphaFoldDB" id="A0A9N9VU79"/>
<reference evidence="2" key="1">
    <citation type="submission" date="2021-10" db="EMBL/GenBank/DDBJ databases">
        <authorList>
            <person name="Piombo E."/>
        </authorList>
    </citation>
    <scope>NUCLEOTIDE SEQUENCE</scope>
</reference>
<evidence type="ECO:0000313" key="3">
    <source>
        <dbReference type="Proteomes" id="UP000696573"/>
    </source>
</evidence>
<gene>
    <name evidence="2" type="ORF">CRHIZ90672A_00002623</name>
</gene>
<evidence type="ECO:0000259" key="1">
    <source>
        <dbReference type="Pfam" id="PF06985"/>
    </source>
</evidence>
<proteinExistence type="predicted"/>
<dbReference type="OrthoDB" id="4161196at2759"/>
<dbReference type="Proteomes" id="UP000696573">
    <property type="component" value="Unassembled WGS sequence"/>
</dbReference>
<feature type="domain" description="Heterokaryon incompatibility" evidence="1">
    <location>
        <begin position="17"/>
        <end position="108"/>
    </location>
</feature>